<dbReference type="Proteomes" id="UP001388673">
    <property type="component" value="Unassembled WGS sequence"/>
</dbReference>
<comment type="caution">
    <text evidence="2">The sequence shown here is derived from an EMBL/GenBank/DDBJ whole genome shotgun (WGS) entry which is preliminary data.</text>
</comment>
<reference evidence="2 3" key="1">
    <citation type="journal article" date="2024" name="bioRxiv">
        <title>Comparative genomics of Cryptococcus and Kwoniella reveals pathogenesis evolution and contrasting karyotype dynamics via intercentromeric recombination or chromosome fusion.</title>
        <authorList>
            <person name="Coelho M.A."/>
            <person name="David-Palma M."/>
            <person name="Shea T."/>
            <person name="Bowers K."/>
            <person name="McGinley-Smith S."/>
            <person name="Mohammad A.W."/>
            <person name="Gnirke A."/>
            <person name="Yurkov A.M."/>
            <person name="Nowrousian M."/>
            <person name="Sun S."/>
            <person name="Cuomo C.A."/>
            <person name="Heitman J."/>
        </authorList>
    </citation>
    <scope>NUCLEOTIDE SEQUENCE [LARGE SCALE GENOMIC DNA]</scope>
    <source>
        <strain evidence="2 3">CBS 13917</strain>
    </source>
</reference>
<sequence>MSSARPVPIQLPLSSFFPPPPSSSLLAGPSQPIPSPTFLIGPIPPTAPLHLALSYLESADISPYNLQVRLPPISQLRPGDEKGKGVQRQDRDQSLHMIEDDDQGYGRPKERALIITGSKASFGDSIEEDDEDWLRSHGGDYEVLKRLGRIDMRYCPTLDHLKLLLALLSERTEHAHQPIEPHHLTKTPSVVILWDIAALFMYDVEVDENVPPVEELDLEEERSAVEVAIRERKGKRFKPSVNISDYLDILSATRAMVDHLCSLHPSYREPPTQLIFLEPNLTSTSDLPIIPAAVEVEETKLSKVNREKRIPLVDGARWLLGNQAVAIVEPYPSSEEGPQTRYSLMLDSYPGEVYQMRRRRCGRGDWAVPVVDEDTEVEGLKGGWRWEWA</sequence>
<evidence type="ECO:0000256" key="1">
    <source>
        <dbReference type="SAM" id="MobiDB-lite"/>
    </source>
</evidence>
<dbReference type="GeneID" id="92178879"/>
<feature type="region of interest" description="Disordered" evidence="1">
    <location>
        <begin position="1"/>
        <end position="30"/>
    </location>
</feature>
<dbReference type="AlphaFoldDB" id="A0AAW0Z2M9"/>
<feature type="compositionally biased region" description="Basic and acidic residues" evidence="1">
    <location>
        <begin position="78"/>
        <end position="98"/>
    </location>
</feature>
<protein>
    <submittedName>
        <fullName evidence="2">Uncharacterized protein</fullName>
    </submittedName>
</protein>
<evidence type="ECO:0000313" key="2">
    <source>
        <dbReference type="EMBL" id="KAK8864372.1"/>
    </source>
</evidence>
<accession>A0AAW0Z2M9</accession>
<dbReference type="EMBL" id="JBCAWK010000003">
    <property type="protein sequence ID" value="KAK8864372.1"/>
    <property type="molecule type" value="Genomic_DNA"/>
</dbReference>
<keyword evidence="3" id="KW-1185">Reference proteome</keyword>
<gene>
    <name evidence="2" type="ORF">IAR55_001620</name>
</gene>
<name>A0AAW0Z2M9_9TREE</name>
<organism evidence="2 3">
    <name type="scientific">Kwoniella newhampshirensis</name>
    <dbReference type="NCBI Taxonomy" id="1651941"/>
    <lineage>
        <taxon>Eukaryota</taxon>
        <taxon>Fungi</taxon>
        <taxon>Dikarya</taxon>
        <taxon>Basidiomycota</taxon>
        <taxon>Agaricomycotina</taxon>
        <taxon>Tremellomycetes</taxon>
        <taxon>Tremellales</taxon>
        <taxon>Cryptococcaceae</taxon>
        <taxon>Kwoniella</taxon>
    </lineage>
</organism>
<feature type="region of interest" description="Disordered" evidence="1">
    <location>
        <begin position="73"/>
        <end position="105"/>
    </location>
</feature>
<dbReference type="KEGG" id="kne:92178879"/>
<dbReference type="RefSeq" id="XP_066804668.1">
    <property type="nucleotide sequence ID" value="XM_066944745.1"/>
</dbReference>
<evidence type="ECO:0000313" key="3">
    <source>
        <dbReference type="Proteomes" id="UP001388673"/>
    </source>
</evidence>
<proteinExistence type="predicted"/>